<evidence type="ECO:0000313" key="1">
    <source>
        <dbReference type="EMBL" id="MXN45920.1"/>
    </source>
</evidence>
<keyword evidence="2" id="KW-1185">Reference proteome</keyword>
<evidence type="ECO:0000313" key="2">
    <source>
        <dbReference type="Proteomes" id="UP000435802"/>
    </source>
</evidence>
<dbReference type="EMBL" id="WUMK01000004">
    <property type="protein sequence ID" value="MXN45920.1"/>
    <property type="molecule type" value="Genomic_DNA"/>
</dbReference>
<reference evidence="1 2" key="1">
    <citation type="submission" date="2019-12" db="EMBL/GenBank/DDBJ databases">
        <title>Shinella kummerowiae sp. nov., a symbiotic bacterium isolated from root nodules of the herbal legume Kummerowia stipulacea.</title>
        <authorList>
            <person name="Gao J."/>
        </authorList>
    </citation>
    <scope>NUCLEOTIDE SEQUENCE [LARGE SCALE GENOMIC DNA]</scope>
    <source>
        <strain evidence="1 2">CCBAU 25048</strain>
    </source>
</reference>
<protein>
    <submittedName>
        <fullName evidence="1">HK97 gp10 family phage protein</fullName>
    </submittedName>
</protein>
<accession>A0A6N8SGN9</accession>
<dbReference type="Proteomes" id="UP000435802">
    <property type="component" value="Unassembled WGS sequence"/>
</dbReference>
<sequence length="163" mass="17836">MALKATITGKDALFRRLTEVAPNVAKYATEAKRKAGDELAEAIRRQAPTGATLEYMESIEADELANRPHQERVSKAAAKDPTAVGLFAEYIWRFLEFGTAPHNTAKGGGTVLGQATHREGGGTQHPGTRAQPHIFPVYRAMKPKIMKRIRAAVNKGVREAMKK</sequence>
<name>A0A6N8SGN9_9HYPH</name>
<dbReference type="RefSeq" id="WP_160859485.1">
    <property type="nucleotide sequence ID" value="NZ_WUMK01000004.1"/>
</dbReference>
<dbReference type="AlphaFoldDB" id="A0A6N8SGN9"/>
<proteinExistence type="predicted"/>
<comment type="caution">
    <text evidence="1">The sequence shown here is derived from an EMBL/GenBank/DDBJ whole genome shotgun (WGS) entry which is preliminary data.</text>
</comment>
<gene>
    <name evidence="1" type="ORF">GR138_12020</name>
</gene>
<dbReference type="OrthoDB" id="8369187at2"/>
<organism evidence="1 2">
    <name type="scientific">Shinella kummerowiae</name>
    <dbReference type="NCBI Taxonomy" id="417745"/>
    <lineage>
        <taxon>Bacteria</taxon>
        <taxon>Pseudomonadati</taxon>
        <taxon>Pseudomonadota</taxon>
        <taxon>Alphaproteobacteria</taxon>
        <taxon>Hyphomicrobiales</taxon>
        <taxon>Rhizobiaceae</taxon>
        <taxon>Shinella</taxon>
    </lineage>
</organism>